<dbReference type="Proteomes" id="UP001172159">
    <property type="component" value="Unassembled WGS sequence"/>
</dbReference>
<dbReference type="AlphaFoldDB" id="A0AA40AEL9"/>
<accession>A0AA40AEL9</accession>
<evidence type="ECO:0000313" key="1">
    <source>
        <dbReference type="EMBL" id="KAK0714437.1"/>
    </source>
</evidence>
<gene>
    <name evidence="1" type="ORF">B0T21DRAFT_375883</name>
</gene>
<name>A0AA40AEL9_9PEZI</name>
<organism evidence="1 2">
    <name type="scientific">Apiosordaria backusii</name>
    <dbReference type="NCBI Taxonomy" id="314023"/>
    <lineage>
        <taxon>Eukaryota</taxon>
        <taxon>Fungi</taxon>
        <taxon>Dikarya</taxon>
        <taxon>Ascomycota</taxon>
        <taxon>Pezizomycotina</taxon>
        <taxon>Sordariomycetes</taxon>
        <taxon>Sordariomycetidae</taxon>
        <taxon>Sordariales</taxon>
        <taxon>Lasiosphaeriaceae</taxon>
        <taxon>Apiosordaria</taxon>
    </lineage>
</organism>
<reference evidence="1" key="1">
    <citation type="submission" date="2023-06" db="EMBL/GenBank/DDBJ databases">
        <title>Genome-scale phylogeny and comparative genomics of the fungal order Sordariales.</title>
        <authorList>
            <consortium name="Lawrence Berkeley National Laboratory"/>
            <person name="Hensen N."/>
            <person name="Bonometti L."/>
            <person name="Westerberg I."/>
            <person name="Brannstrom I.O."/>
            <person name="Guillou S."/>
            <person name="Cros-Aarteil S."/>
            <person name="Calhoun S."/>
            <person name="Haridas S."/>
            <person name="Kuo A."/>
            <person name="Mondo S."/>
            <person name="Pangilinan J."/>
            <person name="Riley R."/>
            <person name="Labutti K."/>
            <person name="Andreopoulos B."/>
            <person name="Lipzen A."/>
            <person name="Chen C."/>
            <person name="Yanf M."/>
            <person name="Daum C."/>
            <person name="Ng V."/>
            <person name="Clum A."/>
            <person name="Steindorff A."/>
            <person name="Ohm R."/>
            <person name="Martin F."/>
            <person name="Silar P."/>
            <person name="Natvig D."/>
            <person name="Lalanne C."/>
            <person name="Gautier V."/>
            <person name="Ament-Velasquez S.L."/>
            <person name="Kruys A."/>
            <person name="Hutchinson M.I."/>
            <person name="Powell A.J."/>
            <person name="Barry K."/>
            <person name="Miller A.N."/>
            <person name="Grigoriev I.V."/>
            <person name="Debuchy R."/>
            <person name="Gladieux P."/>
            <person name="Thoren M.H."/>
            <person name="Johannesson H."/>
        </authorList>
    </citation>
    <scope>NUCLEOTIDE SEQUENCE</scope>
    <source>
        <strain evidence="1">CBS 540.89</strain>
    </source>
</reference>
<protein>
    <submittedName>
        <fullName evidence="1">Uncharacterized protein</fullName>
    </submittedName>
</protein>
<sequence>MMKHMPKPDFERLSQATVKEKCKNVIPYLFPHNPHNPGFCFQACESGLITS</sequence>
<dbReference type="EMBL" id="JAUKTV010000015">
    <property type="protein sequence ID" value="KAK0714437.1"/>
    <property type="molecule type" value="Genomic_DNA"/>
</dbReference>
<keyword evidence="2" id="KW-1185">Reference proteome</keyword>
<comment type="caution">
    <text evidence="1">The sequence shown here is derived from an EMBL/GenBank/DDBJ whole genome shotgun (WGS) entry which is preliminary data.</text>
</comment>
<proteinExistence type="predicted"/>
<evidence type="ECO:0000313" key="2">
    <source>
        <dbReference type="Proteomes" id="UP001172159"/>
    </source>
</evidence>